<gene>
    <name evidence="7" type="ORF">FRACYDRAFT_212175</name>
</gene>
<dbReference type="PANTHER" id="PTHR43296:SF2">
    <property type="entry name" value="PEROXISOMAL 2,4-DIENOYL-COA REDUCTASE [(3E)-ENOYL-COA-PRODUCING]"/>
    <property type="match status" value="1"/>
</dbReference>
<accession>A0A1E7EU13</accession>
<dbReference type="InterPro" id="IPR045017">
    <property type="entry name" value="DECR2-like"/>
</dbReference>
<evidence type="ECO:0000256" key="3">
    <source>
        <dbReference type="ARBA" id="ARBA00026117"/>
    </source>
</evidence>
<dbReference type="InterPro" id="IPR036291">
    <property type="entry name" value="NAD(P)-bd_dom_sf"/>
</dbReference>
<dbReference type="GO" id="GO:0005777">
    <property type="term" value="C:peroxisome"/>
    <property type="evidence" value="ECO:0007669"/>
    <property type="project" value="TreeGrafter"/>
</dbReference>
<evidence type="ECO:0000256" key="4">
    <source>
        <dbReference type="ARBA" id="ARBA00048009"/>
    </source>
</evidence>
<dbReference type="PRINTS" id="PR00081">
    <property type="entry name" value="GDHRDH"/>
</dbReference>
<keyword evidence="8" id="KW-1185">Reference proteome</keyword>
<sequence length="297" mass="31597">MTTITSPFRTDCLKGKVVLITGGGSGIGFEVTKQLLAHGAKGAVICGRRQEFLERSASILRKETGKECKWKVTDVRDPKACVDAVEYTIRQFGRLDILVNGAAGNFLAEAKDLSPKGFATVMSIDTLGTFNMCSAAFPSLKHNNHSTDAPIIMNISATLQCPATHWQAHASAAKAAVDSLTRSLALEWGEYNIRVVGIAPGPIKDTPGTTKLAPGMSSEEVNELIGAGVPLGRLGDATEIGHAAVFLATSLYTTGTVLNVDGGEWLYKQPMVPKEMVSALSRAVEAKSRQQAPKSRL</sequence>
<dbReference type="Pfam" id="PF13561">
    <property type="entry name" value="adh_short_C2"/>
    <property type="match status" value="1"/>
</dbReference>
<dbReference type="KEGG" id="fcy:FRACYDRAFT_212175"/>
<dbReference type="PRINTS" id="PR00080">
    <property type="entry name" value="SDRFAMILY"/>
</dbReference>
<evidence type="ECO:0000256" key="2">
    <source>
        <dbReference type="ARBA" id="ARBA00023002"/>
    </source>
</evidence>
<protein>
    <recommendedName>
        <fullName evidence="3">2,4-dienoyl-CoA reductase [(3E)-enoyl-CoA-producing]</fullName>
        <ecNumber evidence="3">1.3.1.124</ecNumber>
    </recommendedName>
</protein>
<evidence type="ECO:0000256" key="5">
    <source>
        <dbReference type="ARBA" id="ARBA00048340"/>
    </source>
</evidence>
<dbReference type="SMART" id="SM00822">
    <property type="entry name" value="PKS_KR"/>
    <property type="match status" value="1"/>
</dbReference>
<evidence type="ECO:0000313" key="7">
    <source>
        <dbReference type="EMBL" id="OEU09461.1"/>
    </source>
</evidence>
<dbReference type="InterPro" id="IPR002347">
    <property type="entry name" value="SDR_fam"/>
</dbReference>
<dbReference type="EMBL" id="KV784375">
    <property type="protein sequence ID" value="OEU09461.1"/>
    <property type="molecule type" value="Genomic_DNA"/>
</dbReference>
<name>A0A1E7EU13_9STRA</name>
<reference evidence="7 8" key="1">
    <citation type="submission" date="2016-09" db="EMBL/GenBank/DDBJ databases">
        <title>Extensive genetic diversity and differential bi-allelic expression allows diatom success in the polar Southern Ocean.</title>
        <authorList>
            <consortium name="DOE Joint Genome Institute"/>
            <person name="Mock T."/>
            <person name="Otillar R.P."/>
            <person name="Strauss J."/>
            <person name="Dupont C."/>
            <person name="Frickenhaus S."/>
            <person name="Maumus F."/>
            <person name="Mcmullan M."/>
            <person name="Sanges R."/>
            <person name="Schmutz J."/>
            <person name="Toseland A."/>
            <person name="Valas R."/>
            <person name="Veluchamy A."/>
            <person name="Ward B.J."/>
            <person name="Allen A."/>
            <person name="Barry K."/>
            <person name="Falciatore A."/>
            <person name="Ferrante M."/>
            <person name="Fortunato A.E."/>
            <person name="Gloeckner G."/>
            <person name="Gruber A."/>
            <person name="Hipkin R."/>
            <person name="Janech M."/>
            <person name="Kroth P."/>
            <person name="Leese F."/>
            <person name="Lindquist E."/>
            <person name="Lyon B.R."/>
            <person name="Martin J."/>
            <person name="Mayer C."/>
            <person name="Parker M."/>
            <person name="Quesneville H."/>
            <person name="Raymond J."/>
            <person name="Uhlig C."/>
            <person name="Valentin K.U."/>
            <person name="Worden A.Z."/>
            <person name="Armbrust E.V."/>
            <person name="Bowler C."/>
            <person name="Green B."/>
            <person name="Moulton V."/>
            <person name="Van Oosterhout C."/>
            <person name="Grigoriev I."/>
        </authorList>
    </citation>
    <scope>NUCLEOTIDE SEQUENCE [LARGE SCALE GENOMIC DNA]</scope>
    <source>
        <strain evidence="7 8">CCMP1102</strain>
    </source>
</reference>
<keyword evidence="2" id="KW-0560">Oxidoreductase</keyword>
<comment type="catalytic activity">
    <reaction evidence="5">
        <text>a (2E,4Z)-dienoyl-CoA + NADPH + H(+) = a 4,5-saturated-(3E)-enoyl-CoA + NADP(+)</text>
        <dbReference type="Rhea" id="RHEA:61892"/>
        <dbReference type="ChEBI" id="CHEBI:15378"/>
        <dbReference type="ChEBI" id="CHEBI:57783"/>
        <dbReference type="ChEBI" id="CHEBI:58349"/>
        <dbReference type="ChEBI" id="CHEBI:85099"/>
        <dbReference type="ChEBI" id="CHEBI:85493"/>
        <dbReference type="EC" id="1.3.1.124"/>
    </reaction>
</comment>
<dbReference type="Gene3D" id="3.40.50.720">
    <property type="entry name" value="NAD(P)-binding Rossmann-like Domain"/>
    <property type="match status" value="1"/>
</dbReference>
<dbReference type="Proteomes" id="UP000095751">
    <property type="component" value="Unassembled WGS sequence"/>
</dbReference>
<comment type="catalytic activity">
    <reaction evidence="4">
        <text>a (2E,4E)-dienoyl-CoA + NADPH + H(+) = a 4,5-saturated-(3E)-enoyl-CoA + NADP(+)</text>
        <dbReference type="Rhea" id="RHEA:45912"/>
        <dbReference type="ChEBI" id="CHEBI:15378"/>
        <dbReference type="ChEBI" id="CHEBI:57783"/>
        <dbReference type="ChEBI" id="CHEBI:58349"/>
        <dbReference type="ChEBI" id="CHEBI:85101"/>
        <dbReference type="ChEBI" id="CHEBI:85493"/>
        <dbReference type="EC" id="1.3.1.124"/>
    </reaction>
</comment>
<dbReference type="OrthoDB" id="1393670at2759"/>
<feature type="domain" description="Ketoreductase" evidence="6">
    <location>
        <begin position="16"/>
        <end position="206"/>
    </location>
</feature>
<dbReference type="EC" id="1.3.1.124" evidence="3"/>
<dbReference type="PANTHER" id="PTHR43296">
    <property type="entry name" value="PEROXISOMAL 2,4-DIENOYL-COA REDUCTASE"/>
    <property type="match status" value="1"/>
</dbReference>
<dbReference type="AlphaFoldDB" id="A0A1E7EU13"/>
<dbReference type="GO" id="GO:0008670">
    <property type="term" value="F:2,4-dienoyl-CoA reductase (NADPH) activity"/>
    <property type="evidence" value="ECO:0007669"/>
    <property type="project" value="InterPro"/>
</dbReference>
<evidence type="ECO:0000256" key="1">
    <source>
        <dbReference type="ARBA" id="ARBA00022857"/>
    </source>
</evidence>
<dbReference type="GO" id="GO:0009062">
    <property type="term" value="P:fatty acid catabolic process"/>
    <property type="evidence" value="ECO:0007669"/>
    <property type="project" value="InterPro"/>
</dbReference>
<proteinExistence type="predicted"/>
<evidence type="ECO:0000313" key="8">
    <source>
        <dbReference type="Proteomes" id="UP000095751"/>
    </source>
</evidence>
<dbReference type="FunFam" id="3.40.50.720:FF:000084">
    <property type="entry name" value="Short-chain dehydrogenase reductase"/>
    <property type="match status" value="1"/>
</dbReference>
<keyword evidence="1" id="KW-0521">NADP</keyword>
<dbReference type="InParanoid" id="A0A1E7EU13"/>
<dbReference type="InterPro" id="IPR057326">
    <property type="entry name" value="KR_dom"/>
</dbReference>
<dbReference type="SUPFAM" id="SSF51735">
    <property type="entry name" value="NAD(P)-binding Rossmann-fold domains"/>
    <property type="match status" value="1"/>
</dbReference>
<evidence type="ECO:0000259" key="6">
    <source>
        <dbReference type="SMART" id="SM00822"/>
    </source>
</evidence>
<organism evidence="7 8">
    <name type="scientific">Fragilariopsis cylindrus CCMP1102</name>
    <dbReference type="NCBI Taxonomy" id="635003"/>
    <lineage>
        <taxon>Eukaryota</taxon>
        <taxon>Sar</taxon>
        <taxon>Stramenopiles</taxon>
        <taxon>Ochrophyta</taxon>
        <taxon>Bacillariophyta</taxon>
        <taxon>Bacillariophyceae</taxon>
        <taxon>Bacillariophycidae</taxon>
        <taxon>Bacillariales</taxon>
        <taxon>Bacillariaceae</taxon>
        <taxon>Fragilariopsis</taxon>
    </lineage>
</organism>